<name>A0A930V0Z6_9ACTN</name>
<evidence type="ECO:0000313" key="2">
    <source>
        <dbReference type="Proteomes" id="UP000656804"/>
    </source>
</evidence>
<comment type="caution">
    <text evidence="1">The sequence shown here is derived from an EMBL/GenBank/DDBJ whole genome shotgun (WGS) entry which is preliminary data.</text>
</comment>
<gene>
    <name evidence="1" type="ORF">ISG29_06010</name>
</gene>
<proteinExistence type="predicted"/>
<sequence>MRDKLKVTAAAVHDLTSDLDRVAAGLSPRVCHDTSGFAAPDAVSAASSADEGLRTMSTAFVDDAEEVATYADRFLRTMLALDKMLAEQAGKGGGGGH</sequence>
<dbReference type="EMBL" id="JADIVZ010000002">
    <property type="protein sequence ID" value="MBF4161239.1"/>
    <property type="molecule type" value="Genomic_DNA"/>
</dbReference>
<evidence type="ECO:0000313" key="1">
    <source>
        <dbReference type="EMBL" id="MBF4161239.1"/>
    </source>
</evidence>
<keyword evidence="2" id="KW-1185">Reference proteome</keyword>
<dbReference type="RefSeq" id="WP_194502482.1">
    <property type="nucleotide sequence ID" value="NZ_JADIVZ010000002.1"/>
</dbReference>
<reference evidence="1" key="1">
    <citation type="submission" date="2020-11" db="EMBL/GenBank/DDBJ databases">
        <title>Nocardioides sp. CBS4Y-1, whole genome shotgun sequence.</title>
        <authorList>
            <person name="Tuo L."/>
        </authorList>
    </citation>
    <scope>NUCLEOTIDE SEQUENCE</scope>
    <source>
        <strain evidence="1">CBS4Y-1</strain>
    </source>
</reference>
<accession>A0A930V0Z6</accession>
<organism evidence="1 2">
    <name type="scientific">Nocardioides acrostichi</name>
    <dbReference type="NCBI Taxonomy" id="2784339"/>
    <lineage>
        <taxon>Bacteria</taxon>
        <taxon>Bacillati</taxon>
        <taxon>Actinomycetota</taxon>
        <taxon>Actinomycetes</taxon>
        <taxon>Propionibacteriales</taxon>
        <taxon>Nocardioidaceae</taxon>
        <taxon>Nocardioides</taxon>
    </lineage>
</organism>
<dbReference type="Proteomes" id="UP000656804">
    <property type="component" value="Unassembled WGS sequence"/>
</dbReference>
<dbReference type="AlphaFoldDB" id="A0A930V0Z6"/>
<protein>
    <submittedName>
        <fullName evidence="1">Uncharacterized protein</fullName>
    </submittedName>
</protein>